<reference evidence="2" key="2">
    <citation type="submission" date="2013-12" db="EMBL/GenBank/DDBJ databases">
        <title>Evolution of pathogenesis and genome organization in the Tremellales.</title>
        <authorList>
            <person name="Cuomo C."/>
            <person name="Litvintseva A."/>
            <person name="Heitman J."/>
            <person name="Chen Y."/>
            <person name="Sun S."/>
            <person name="Springer D."/>
            <person name="Dromer F."/>
            <person name="Young S."/>
            <person name="Zeng Q."/>
            <person name="Chapman S."/>
            <person name="Gujja S."/>
            <person name="Saif S."/>
            <person name="Birren B."/>
        </authorList>
    </citation>
    <scope>NUCLEOTIDE SEQUENCE [LARGE SCALE GENOMIC DNA]</scope>
    <source>
        <strain evidence="2">CBS 10435</strain>
    </source>
</reference>
<evidence type="ECO:0000313" key="1">
    <source>
        <dbReference type="EMBL" id="OCF58283.1"/>
    </source>
</evidence>
<organism evidence="1 2">
    <name type="scientific">Kwoniella mangroviensis CBS 10435</name>
    <dbReference type="NCBI Taxonomy" id="1331196"/>
    <lineage>
        <taxon>Eukaryota</taxon>
        <taxon>Fungi</taxon>
        <taxon>Dikarya</taxon>
        <taxon>Basidiomycota</taxon>
        <taxon>Agaricomycotina</taxon>
        <taxon>Tremellomycetes</taxon>
        <taxon>Tremellales</taxon>
        <taxon>Cryptococcaceae</taxon>
        <taxon>Kwoniella</taxon>
    </lineage>
</organism>
<gene>
    <name evidence="1" type="ORF">L486_04314</name>
</gene>
<protein>
    <submittedName>
        <fullName evidence="1">Uncharacterized protein</fullName>
    </submittedName>
</protein>
<accession>A0A1B9IRY7</accession>
<keyword evidence="2" id="KW-1185">Reference proteome</keyword>
<name>A0A1B9IRY7_9TREE</name>
<dbReference type="Proteomes" id="UP000092583">
    <property type="component" value="Unassembled WGS sequence"/>
</dbReference>
<dbReference type="EMBL" id="KI669462">
    <property type="protein sequence ID" value="OCF58283.1"/>
    <property type="molecule type" value="Genomic_DNA"/>
</dbReference>
<dbReference type="STRING" id="1331196.A0A1B9IRY7"/>
<dbReference type="AlphaFoldDB" id="A0A1B9IRY7"/>
<reference evidence="1 2" key="1">
    <citation type="submission" date="2013-07" db="EMBL/GenBank/DDBJ databases">
        <title>The Genome Sequence of Kwoniella mangroviensis CBS10435.</title>
        <authorList>
            <consortium name="The Broad Institute Genome Sequencing Platform"/>
            <person name="Cuomo C."/>
            <person name="Litvintseva A."/>
            <person name="Chen Y."/>
            <person name="Heitman J."/>
            <person name="Sun S."/>
            <person name="Springer D."/>
            <person name="Dromer F."/>
            <person name="Young S.K."/>
            <person name="Zeng Q."/>
            <person name="Gargeya S."/>
            <person name="Fitzgerald M."/>
            <person name="Abouelleil A."/>
            <person name="Alvarado L."/>
            <person name="Berlin A.M."/>
            <person name="Chapman S.B."/>
            <person name="Dewar J."/>
            <person name="Goldberg J."/>
            <person name="Griggs A."/>
            <person name="Gujja S."/>
            <person name="Hansen M."/>
            <person name="Howarth C."/>
            <person name="Imamovic A."/>
            <person name="Larimer J."/>
            <person name="McCowan C."/>
            <person name="Murphy C."/>
            <person name="Pearson M."/>
            <person name="Priest M."/>
            <person name="Roberts A."/>
            <person name="Saif S."/>
            <person name="Shea T."/>
            <person name="Sykes S."/>
            <person name="Wortman J."/>
            <person name="Nusbaum C."/>
            <person name="Birren B."/>
        </authorList>
    </citation>
    <scope>NUCLEOTIDE SEQUENCE [LARGE SCALE GENOMIC DNA]</scope>
    <source>
        <strain evidence="1 2">CBS 10435</strain>
    </source>
</reference>
<sequence>MDVLFAQESIFVHRQQKMLESLEKANPEVYHSMETGKAQVTEHVEIKQEKVVVIDSVPTEERH</sequence>
<evidence type="ECO:0000313" key="2">
    <source>
        <dbReference type="Proteomes" id="UP000092583"/>
    </source>
</evidence>
<proteinExistence type="predicted"/>